<evidence type="ECO:0000313" key="3">
    <source>
        <dbReference type="Proteomes" id="UP000220246"/>
    </source>
</evidence>
<accession>A0A2A7UUW4</accession>
<comment type="caution">
    <text evidence="2">The sequence shown here is derived from an EMBL/GenBank/DDBJ whole genome shotgun (WGS) entry which is preliminary data.</text>
</comment>
<protein>
    <submittedName>
        <fullName evidence="2">Nuclear transport factor 2 family protein</fullName>
    </submittedName>
</protein>
<gene>
    <name evidence="2" type="ORF">CRM82_11100</name>
</gene>
<evidence type="ECO:0000313" key="2">
    <source>
        <dbReference type="EMBL" id="PEH89063.1"/>
    </source>
</evidence>
<dbReference type="AlphaFoldDB" id="A0A2A7UUW4"/>
<dbReference type="Pfam" id="PF12680">
    <property type="entry name" value="SnoaL_2"/>
    <property type="match status" value="1"/>
</dbReference>
<keyword evidence="3" id="KW-1185">Reference proteome</keyword>
<dbReference type="GeneID" id="80801157"/>
<dbReference type="Proteomes" id="UP000220246">
    <property type="component" value="Unassembled WGS sequence"/>
</dbReference>
<dbReference type="Gene3D" id="3.10.450.50">
    <property type="match status" value="1"/>
</dbReference>
<dbReference type="SUPFAM" id="SSF54427">
    <property type="entry name" value="NTF2-like"/>
    <property type="match status" value="1"/>
</dbReference>
<dbReference type="OrthoDB" id="1115105at2"/>
<dbReference type="InterPro" id="IPR037401">
    <property type="entry name" value="SnoaL-like"/>
</dbReference>
<evidence type="ECO:0000259" key="1">
    <source>
        <dbReference type="Pfam" id="PF12680"/>
    </source>
</evidence>
<dbReference type="STRING" id="1219032.GCA_001515545_01480"/>
<dbReference type="InterPro" id="IPR032710">
    <property type="entry name" value="NTF2-like_dom_sf"/>
</dbReference>
<name>A0A2A7UUW4_COMTR</name>
<reference evidence="3" key="1">
    <citation type="submission" date="2017-09" db="EMBL/GenBank/DDBJ databases">
        <title>FDA dAtabase for Regulatory Grade micrObial Sequences (FDA-ARGOS): Supporting development and validation of Infectious Disease Dx tests.</title>
        <authorList>
            <person name="Minogue T."/>
            <person name="Wolcott M."/>
            <person name="Wasieloski L."/>
            <person name="Aguilar W."/>
            <person name="Moore D."/>
            <person name="Tallon L."/>
            <person name="Sadzewicz L."/>
            <person name="Ott S."/>
            <person name="Zhao X."/>
            <person name="Nagaraj S."/>
            <person name="Vavikolanu K."/>
            <person name="Aluvathingal J."/>
            <person name="Nadendla S."/>
            <person name="Sichtig H."/>
        </authorList>
    </citation>
    <scope>NUCLEOTIDE SEQUENCE [LARGE SCALE GENOMIC DNA]</scope>
    <source>
        <strain evidence="3">FDAARGOS_394</strain>
    </source>
</reference>
<proteinExistence type="predicted"/>
<dbReference type="EMBL" id="PDEA01000001">
    <property type="protein sequence ID" value="PEH89063.1"/>
    <property type="molecule type" value="Genomic_DNA"/>
</dbReference>
<sequence length="165" mass="18702">MSANSPDSLANMDAAVQRLVQLYETLTQADIRLLGTCYAPDAHFKDPFNDVSGVPAITRIFEHMFASLQDPRFVVTQRLVQGQQAFLAWEFHFRLRSWRPDTAQCINGATWLTFDAQGRVSMHRDYWDTAEELYAKLPLLGPLMRWLRKAGSASGKTIDADRSPP</sequence>
<feature type="domain" description="SnoaL-like" evidence="1">
    <location>
        <begin position="21"/>
        <end position="121"/>
    </location>
</feature>
<organism evidence="2 3">
    <name type="scientific">Comamonas terrigena</name>
    <dbReference type="NCBI Taxonomy" id="32013"/>
    <lineage>
        <taxon>Bacteria</taxon>
        <taxon>Pseudomonadati</taxon>
        <taxon>Pseudomonadota</taxon>
        <taxon>Betaproteobacteria</taxon>
        <taxon>Burkholderiales</taxon>
        <taxon>Comamonadaceae</taxon>
        <taxon>Comamonas</taxon>
    </lineage>
</organism>
<dbReference type="RefSeq" id="WP_066535078.1">
    <property type="nucleotide sequence ID" value="NZ_DAMCYT010000015.1"/>
</dbReference>